<dbReference type="EMBL" id="FNPI01000003">
    <property type="protein sequence ID" value="SDY79906.1"/>
    <property type="molecule type" value="Genomic_DNA"/>
</dbReference>
<name>A0A1H3MTK0_9BACI</name>
<evidence type="ECO:0000256" key="1">
    <source>
        <dbReference type="SAM" id="SignalP"/>
    </source>
</evidence>
<dbReference type="AlphaFoldDB" id="A0A1H3MTK0"/>
<gene>
    <name evidence="2" type="ORF">SAMN05421736_103332</name>
</gene>
<dbReference type="OrthoDB" id="2166958at2"/>
<evidence type="ECO:0008006" key="4">
    <source>
        <dbReference type="Google" id="ProtNLM"/>
    </source>
</evidence>
<accession>A0A1H3MTK0</accession>
<evidence type="ECO:0000313" key="3">
    <source>
        <dbReference type="Proteomes" id="UP000198935"/>
    </source>
</evidence>
<keyword evidence="1" id="KW-0732">Signal</keyword>
<evidence type="ECO:0000313" key="2">
    <source>
        <dbReference type="EMBL" id="SDY79906.1"/>
    </source>
</evidence>
<protein>
    <recommendedName>
        <fullName evidence="4">FAD/FMN-containing dehydrogenase</fullName>
    </recommendedName>
</protein>
<feature type="signal peptide" evidence="1">
    <location>
        <begin position="1"/>
        <end position="23"/>
    </location>
</feature>
<feature type="chain" id="PRO_5011713781" description="FAD/FMN-containing dehydrogenase" evidence="1">
    <location>
        <begin position="24"/>
        <end position="81"/>
    </location>
</feature>
<proteinExistence type="predicted"/>
<sequence>MKKKVIAFSIAVLFVSAGTVALATSNVDEEKDFNFKEMLPYMQQMHPDVSDEQLEEMYNNCHANGKREMMNGNMGKMMENR</sequence>
<reference evidence="3" key="1">
    <citation type="submission" date="2016-10" db="EMBL/GenBank/DDBJ databases">
        <authorList>
            <person name="Varghese N."/>
            <person name="Submissions S."/>
        </authorList>
    </citation>
    <scope>NUCLEOTIDE SEQUENCE [LARGE SCALE GENOMIC DNA]</scope>
    <source>
        <strain evidence="3">SP</strain>
    </source>
</reference>
<keyword evidence="3" id="KW-1185">Reference proteome</keyword>
<organism evidence="2 3">
    <name type="scientific">Evansella caseinilytica</name>
    <dbReference type="NCBI Taxonomy" id="1503961"/>
    <lineage>
        <taxon>Bacteria</taxon>
        <taxon>Bacillati</taxon>
        <taxon>Bacillota</taxon>
        <taxon>Bacilli</taxon>
        <taxon>Bacillales</taxon>
        <taxon>Bacillaceae</taxon>
        <taxon>Evansella</taxon>
    </lineage>
</organism>
<dbReference type="Proteomes" id="UP000198935">
    <property type="component" value="Unassembled WGS sequence"/>
</dbReference>